<feature type="domain" description="Bacterial type II secretion system protein E" evidence="2">
    <location>
        <begin position="194"/>
        <end position="208"/>
    </location>
</feature>
<organism evidence="3 4">
    <name type="scientific">Candidatus Roizmanbacteria bacterium RIFCSPLOWO2_01_FULL_41_22</name>
    <dbReference type="NCBI Taxonomy" id="1802067"/>
    <lineage>
        <taxon>Bacteria</taxon>
        <taxon>Candidatus Roizmaniibacteriota</taxon>
    </lineage>
</organism>
<dbReference type="NCBIfam" id="TIGR01420">
    <property type="entry name" value="pilT_fam"/>
    <property type="match status" value="1"/>
</dbReference>
<comment type="caution">
    <text evidence="3">The sequence shown here is derived from an EMBL/GenBank/DDBJ whole genome shotgun (WGS) entry which is preliminary data.</text>
</comment>
<protein>
    <recommendedName>
        <fullName evidence="2">Bacterial type II secretion system protein E domain-containing protein</fullName>
    </recommendedName>
</protein>
<dbReference type="PANTHER" id="PTHR30486:SF16">
    <property type="entry name" value="TWITCHING MOTILITY PROTEIN PILT"/>
    <property type="match status" value="1"/>
</dbReference>
<dbReference type="GO" id="GO:0016887">
    <property type="term" value="F:ATP hydrolysis activity"/>
    <property type="evidence" value="ECO:0007669"/>
    <property type="project" value="InterPro"/>
</dbReference>
<gene>
    <name evidence="3" type="ORF">A2966_03680</name>
</gene>
<dbReference type="PROSITE" id="PS00662">
    <property type="entry name" value="T2SP_E"/>
    <property type="match status" value="1"/>
</dbReference>
<dbReference type="Proteomes" id="UP000176480">
    <property type="component" value="Unassembled WGS sequence"/>
</dbReference>
<accession>A0A1F7J8Y1</accession>
<dbReference type="PANTHER" id="PTHR30486">
    <property type="entry name" value="TWITCHING MOTILITY PROTEIN PILT"/>
    <property type="match status" value="1"/>
</dbReference>
<dbReference type="InterPro" id="IPR027417">
    <property type="entry name" value="P-loop_NTPase"/>
</dbReference>
<evidence type="ECO:0000256" key="1">
    <source>
        <dbReference type="ARBA" id="ARBA00006611"/>
    </source>
</evidence>
<evidence type="ECO:0000313" key="4">
    <source>
        <dbReference type="Proteomes" id="UP000176480"/>
    </source>
</evidence>
<proteinExistence type="inferred from homology"/>
<comment type="similarity">
    <text evidence="1">Belongs to the GSP E family.</text>
</comment>
<dbReference type="GO" id="GO:0005524">
    <property type="term" value="F:ATP binding"/>
    <property type="evidence" value="ECO:0007669"/>
    <property type="project" value="InterPro"/>
</dbReference>
<dbReference type="Gene3D" id="3.30.450.90">
    <property type="match status" value="1"/>
</dbReference>
<dbReference type="AlphaFoldDB" id="A0A1F7J8Y1"/>
<dbReference type="STRING" id="1802067.A2966_03680"/>
<dbReference type="Pfam" id="PF00437">
    <property type="entry name" value="T2SSE"/>
    <property type="match status" value="1"/>
</dbReference>
<dbReference type="InterPro" id="IPR050921">
    <property type="entry name" value="T4SS_GSP_E_ATPase"/>
</dbReference>
<dbReference type="SUPFAM" id="SSF52540">
    <property type="entry name" value="P-loop containing nucleoside triphosphate hydrolases"/>
    <property type="match status" value="1"/>
</dbReference>
<evidence type="ECO:0000313" key="3">
    <source>
        <dbReference type="EMBL" id="OGK52065.1"/>
    </source>
</evidence>
<dbReference type="CDD" id="cd01131">
    <property type="entry name" value="PilT"/>
    <property type="match status" value="1"/>
</dbReference>
<dbReference type="EMBL" id="MGAR01000015">
    <property type="protein sequence ID" value="OGK52065.1"/>
    <property type="molecule type" value="Genomic_DNA"/>
</dbReference>
<dbReference type="InterPro" id="IPR006321">
    <property type="entry name" value="PilT/PilU"/>
</dbReference>
<sequence length="351" mass="39939">MVSIKQLLEDTIKREGSDLHLLVGYYPTIRVNTKLYQLKTDDVLTKETSEELIFSLLTTEQKTLLINNREIDVSYALLGYRFRVNCYYAKSTLAACFRIIPPVIKSIDELNLPSQFHTFSQFHDGLVLICGPTGEGKTTSLAAIVNEINLEETKHIVTVEDPIEYVFPKAKSIVSQRELHYDTHSWTKALTSVLREDPDVVLIGEMRDYDTIQAALNIAETGHLVFSTLHSSTTPEAIFRIIDVFPPHQQTQVRYQLASVLKAAITQRLLPNINNSTRIPAVEILINMPAVSSIIREGKIFMLDNVIETNEENKMILFEKYLLKLYSQGLISRDTAIRYAERSSELSKFIK</sequence>
<reference evidence="3 4" key="1">
    <citation type="journal article" date="2016" name="Nat. Commun.">
        <title>Thousands of microbial genomes shed light on interconnected biogeochemical processes in an aquifer system.</title>
        <authorList>
            <person name="Anantharaman K."/>
            <person name="Brown C.T."/>
            <person name="Hug L.A."/>
            <person name="Sharon I."/>
            <person name="Castelle C.J."/>
            <person name="Probst A.J."/>
            <person name="Thomas B.C."/>
            <person name="Singh A."/>
            <person name="Wilkins M.J."/>
            <person name="Karaoz U."/>
            <person name="Brodie E.L."/>
            <person name="Williams K.H."/>
            <person name="Hubbard S.S."/>
            <person name="Banfield J.F."/>
        </authorList>
    </citation>
    <scope>NUCLEOTIDE SEQUENCE [LARGE SCALE GENOMIC DNA]</scope>
</reference>
<evidence type="ECO:0000259" key="2">
    <source>
        <dbReference type="PROSITE" id="PS00662"/>
    </source>
</evidence>
<dbReference type="Gene3D" id="3.40.50.300">
    <property type="entry name" value="P-loop containing nucleotide triphosphate hydrolases"/>
    <property type="match status" value="1"/>
</dbReference>
<dbReference type="InterPro" id="IPR001482">
    <property type="entry name" value="T2SS/T4SS_dom"/>
</dbReference>
<name>A0A1F7J8Y1_9BACT</name>